<proteinExistence type="predicted"/>
<evidence type="ECO:0000313" key="3">
    <source>
        <dbReference type="Proteomes" id="UP001596058"/>
    </source>
</evidence>
<dbReference type="Proteomes" id="UP001596058">
    <property type="component" value="Unassembled WGS sequence"/>
</dbReference>
<feature type="compositionally biased region" description="Gly residues" evidence="1">
    <location>
        <begin position="28"/>
        <end position="47"/>
    </location>
</feature>
<accession>A0ABW1CRT6</accession>
<feature type="compositionally biased region" description="Basic and acidic residues" evidence="1">
    <location>
        <begin position="121"/>
        <end position="136"/>
    </location>
</feature>
<evidence type="ECO:0000256" key="1">
    <source>
        <dbReference type="SAM" id="MobiDB-lite"/>
    </source>
</evidence>
<feature type="region of interest" description="Disordered" evidence="1">
    <location>
        <begin position="188"/>
        <end position="222"/>
    </location>
</feature>
<comment type="caution">
    <text evidence="2">The sequence shown here is derived from an EMBL/GenBank/DDBJ whole genome shotgun (WGS) entry which is preliminary data.</text>
</comment>
<dbReference type="RefSeq" id="WP_379516884.1">
    <property type="nucleotide sequence ID" value="NZ_JBHSPA010000029.1"/>
</dbReference>
<feature type="region of interest" description="Disordered" evidence="1">
    <location>
        <begin position="78"/>
        <end position="151"/>
    </location>
</feature>
<organism evidence="2 3">
    <name type="scientific">Nonomuraea insulae</name>
    <dbReference type="NCBI Taxonomy" id="1616787"/>
    <lineage>
        <taxon>Bacteria</taxon>
        <taxon>Bacillati</taxon>
        <taxon>Actinomycetota</taxon>
        <taxon>Actinomycetes</taxon>
        <taxon>Streptosporangiales</taxon>
        <taxon>Streptosporangiaceae</taxon>
        <taxon>Nonomuraea</taxon>
    </lineage>
</organism>
<evidence type="ECO:0000313" key="2">
    <source>
        <dbReference type="EMBL" id="MFC5827380.1"/>
    </source>
</evidence>
<feature type="compositionally biased region" description="Low complexity" evidence="1">
    <location>
        <begin position="190"/>
        <end position="199"/>
    </location>
</feature>
<reference evidence="3" key="1">
    <citation type="journal article" date="2019" name="Int. J. Syst. Evol. Microbiol.">
        <title>The Global Catalogue of Microorganisms (GCM) 10K type strain sequencing project: providing services to taxonomists for standard genome sequencing and annotation.</title>
        <authorList>
            <consortium name="The Broad Institute Genomics Platform"/>
            <consortium name="The Broad Institute Genome Sequencing Center for Infectious Disease"/>
            <person name="Wu L."/>
            <person name="Ma J."/>
        </authorList>
    </citation>
    <scope>NUCLEOTIDE SEQUENCE [LARGE SCALE GENOMIC DNA]</scope>
    <source>
        <strain evidence="3">CCUG 53903</strain>
    </source>
</reference>
<sequence>MDAVAVSGGLQGECFADGEPALREVGRGRSGGSFQGGDRGDPGGDGQGRVRAGEVFVQVTQAGGDGRTGGVVLGQAVGQEPRSAADVTQRRHGRTLAEQGDQRLQGVLGAGGEGDPLPGGERSEPRVAFRPVRDRPVQVGARAPEVGGVVGHEQLDDFDGLVGGGERLQGERGDAQFDLAQVEFAGAGGVAPAEGGDAAPRPAVRPGERAGRGGQQDQALGR</sequence>
<gene>
    <name evidence="2" type="ORF">ACFPZ3_26245</name>
</gene>
<keyword evidence="3" id="KW-1185">Reference proteome</keyword>
<name>A0ABW1CRT6_9ACTN</name>
<dbReference type="EMBL" id="JBHSPA010000029">
    <property type="protein sequence ID" value="MFC5827380.1"/>
    <property type="molecule type" value="Genomic_DNA"/>
</dbReference>
<protein>
    <submittedName>
        <fullName evidence="2">Uncharacterized protein</fullName>
    </submittedName>
</protein>
<feature type="region of interest" description="Disordered" evidence="1">
    <location>
        <begin position="1"/>
        <end position="52"/>
    </location>
</feature>